<evidence type="ECO:0000259" key="8">
    <source>
        <dbReference type="Pfam" id="PF02687"/>
    </source>
</evidence>
<keyword evidence="2" id="KW-1003">Cell membrane</keyword>
<accession>A0A512C776</accession>
<evidence type="ECO:0000313" key="10">
    <source>
        <dbReference type="EMBL" id="GEO20062.1"/>
    </source>
</evidence>
<feature type="domain" description="MacB-like periplasmic core" evidence="9">
    <location>
        <begin position="17"/>
        <end position="236"/>
    </location>
</feature>
<dbReference type="PANTHER" id="PTHR30572:SF4">
    <property type="entry name" value="ABC TRANSPORTER PERMEASE YTRF"/>
    <property type="match status" value="1"/>
</dbReference>
<dbReference type="PANTHER" id="PTHR30572">
    <property type="entry name" value="MEMBRANE COMPONENT OF TRANSPORTER-RELATED"/>
    <property type="match status" value="1"/>
</dbReference>
<feature type="transmembrane region" description="Helical" evidence="7">
    <location>
        <begin position="387"/>
        <end position="411"/>
    </location>
</feature>
<dbReference type="InterPro" id="IPR003838">
    <property type="entry name" value="ABC3_permease_C"/>
</dbReference>
<feature type="transmembrane region" description="Helical" evidence="7">
    <location>
        <begin position="331"/>
        <end position="357"/>
    </location>
</feature>
<dbReference type="AlphaFoldDB" id="A0A512C776"/>
<dbReference type="Pfam" id="PF12704">
    <property type="entry name" value="MacB_PCD"/>
    <property type="match status" value="1"/>
</dbReference>
<name>A0A512C776_9BACT</name>
<proteinExistence type="inferred from homology"/>
<dbReference type="RefSeq" id="WP_020893356.1">
    <property type="nucleotide sequence ID" value="NZ_BJYV01000001.1"/>
</dbReference>
<protein>
    <submittedName>
        <fullName evidence="10">ABC transporter substrate-binding protein</fullName>
    </submittedName>
</protein>
<dbReference type="GO" id="GO:0022857">
    <property type="term" value="F:transmembrane transporter activity"/>
    <property type="evidence" value="ECO:0007669"/>
    <property type="project" value="TreeGrafter"/>
</dbReference>
<evidence type="ECO:0000256" key="5">
    <source>
        <dbReference type="ARBA" id="ARBA00023136"/>
    </source>
</evidence>
<keyword evidence="3 7" id="KW-0812">Transmembrane</keyword>
<dbReference type="Proteomes" id="UP000321301">
    <property type="component" value="Unassembled WGS sequence"/>
</dbReference>
<dbReference type="GO" id="GO:0005886">
    <property type="term" value="C:plasma membrane"/>
    <property type="evidence" value="ECO:0007669"/>
    <property type="project" value="UniProtKB-SubCell"/>
</dbReference>
<evidence type="ECO:0000259" key="9">
    <source>
        <dbReference type="Pfam" id="PF12704"/>
    </source>
</evidence>
<dbReference type="Pfam" id="PF02687">
    <property type="entry name" value="FtsX"/>
    <property type="match status" value="1"/>
</dbReference>
<comment type="caution">
    <text evidence="10">The sequence shown here is derived from an EMBL/GenBank/DDBJ whole genome shotgun (WGS) entry which is preliminary data.</text>
</comment>
<feature type="transmembrane region" description="Helical" evidence="7">
    <location>
        <begin position="285"/>
        <end position="308"/>
    </location>
</feature>
<dbReference type="InterPro" id="IPR050250">
    <property type="entry name" value="Macrolide_Exporter_MacB"/>
</dbReference>
<dbReference type="EMBL" id="BJYV01000001">
    <property type="protein sequence ID" value="GEO20062.1"/>
    <property type="molecule type" value="Genomic_DNA"/>
</dbReference>
<feature type="transmembrane region" description="Helical" evidence="7">
    <location>
        <begin position="20"/>
        <end position="41"/>
    </location>
</feature>
<evidence type="ECO:0000256" key="3">
    <source>
        <dbReference type="ARBA" id="ARBA00022692"/>
    </source>
</evidence>
<evidence type="ECO:0000313" key="11">
    <source>
        <dbReference type="Proteomes" id="UP000321301"/>
    </source>
</evidence>
<keyword evidence="11" id="KW-1185">Reference proteome</keyword>
<evidence type="ECO:0000256" key="2">
    <source>
        <dbReference type="ARBA" id="ARBA00022475"/>
    </source>
</evidence>
<keyword evidence="4 7" id="KW-1133">Transmembrane helix</keyword>
<organism evidence="10 11">
    <name type="scientific">Cyclobacterium qasimii</name>
    <dbReference type="NCBI Taxonomy" id="1350429"/>
    <lineage>
        <taxon>Bacteria</taxon>
        <taxon>Pseudomonadati</taxon>
        <taxon>Bacteroidota</taxon>
        <taxon>Cytophagia</taxon>
        <taxon>Cytophagales</taxon>
        <taxon>Cyclobacteriaceae</taxon>
        <taxon>Cyclobacterium</taxon>
    </lineage>
</organism>
<sequence>MIKFLFKGIIRDKSRSMLPIIVISLGVSLTIVLSGFLSGAMTDMVDQNAKFETGHVKIMSRAYADNKDQLPNDLALLGVDSLVANLQVNYPDLQWVKRIRFGGLLDAPDGNGESKGQGPAAGIAINLLDASSGEVERMNISNSIVSGNLPKNAKEALIGDEFANKLNLKIGDEVTYFGTTMNGSMTFQNFIISGTIRFGVAAMDRGAILLDITAAQEMLDMEDGTGEILGFYNNGVYDDKAAIALETAFNKRFENNPDEYAPEMFTLRAQNNLGDLLDYANNMSAIFVIIFVGAMSVVLWNTGLIGGLRRYQEFGIRLALGESKGSIYRSLVLEATLIGIIGSLVGTSLGLIGAFYLQNYGINIEGMVDNSAMMMPTVMRAKVTPDLYYIGFIPGVFAMVFGNMLSGIGIYKRETASLFKELEV</sequence>
<gene>
    <name evidence="10" type="ORF">CQA01_05960</name>
</gene>
<keyword evidence="5 7" id="KW-0472">Membrane</keyword>
<evidence type="ECO:0000256" key="6">
    <source>
        <dbReference type="ARBA" id="ARBA00038076"/>
    </source>
</evidence>
<comment type="subcellular location">
    <subcellularLocation>
        <location evidence="1">Cell membrane</location>
        <topology evidence="1">Multi-pass membrane protein</topology>
    </subcellularLocation>
</comment>
<evidence type="ECO:0000256" key="7">
    <source>
        <dbReference type="SAM" id="Phobius"/>
    </source>
</evidence>
<feature type="domain" description="ABC3 transporter permease C-terminal" evidence="8">
    <location>
        <begin position="286"/>
        <end position="414"/>
    </location>
</feature>
<evidence type="ECO:0000256" key="1">
    <source>
        <dbReference type="ARBA" id="ARBA00004651"/>
    </source>
</evidence>
<dbReference type="InterPro" id="IPR025857">
    <property type="entry name" value="MacB_PCD"/>
</dbReference>
<comment type="similarity">
    <text evidence="6">Belongs to the ABC-4 integral membrane protein family.</text>
</comment>
<reference evidence="10 11" key="1">
    <citation type="submission" date="2019-07" db="EMBL/GenBank/DDBJ databases">
        <title>Whole genome shotgun sequence of Cyclobacterium qasimii NBRC 106168.</title>
        <authorList>
            <person name="Hosoyama A."/>
            <person name="Uohara A."/>
            <person name="Ohji S."/>
            <person name="Ichikawa N."/>
        </authorList>
    </citation>
    <scope>NUCLEOTIDE SEQUENCE [LARGE SCALE GENOMIC DNA]</scope>
    <source>
        <strain evidence="10 11">NBRC 106168</strain>
    </source>
</reference>
<evidence type="ECO:0000256" key="4">
    <source>
        <dbReference type="ARBA" id="ARBA00022989"/>
    </source>
</evidence>